<name>A0A7G9L5L0_9SPHN</name>
<dbReference type="AlphaFoldDB" id="A0A7G9L5L0"/>
<keyword evidence="4" id="KW-1185">Reference proteome</keyword>
<feature type="region of interest" description="Disordered" evidence="1">
    <location>
        <begin position="1"/>
        <end position="29"/>
    </location>
</feature>
<keyword evidence="2" id="KW-0812">Transmembrane</keyword>
<accession>A0A7G9L5L0</accession>
<dbReference type="RefSeq" id="WP_187480863.1">
    <property type="nucleotide sequence ID" value="NZ_CP060697.1"/>
</dbReference>
<protein>
    <submittedName>
        <fullName evidence="3">Uncharacterized protein</fullName>
    </submittedName>
</protein>
<proteinExistence type="predicted"/>
<keyword evidence="2" id="KW-1133">Transmembrane helix</keyword>
<dbReference type="KEGG" id="ssau:H8M03_06265"/>
<evidence type="ECO:0000313" key="4">
    <source>
        <dbReference type="Proteomes" id="UP000515861"/>
    </source>
</evidence>
<evidence type="ECO:0000256" key="2">
    <source>
        <dbReference type="SAM" id="Phobius"/>
    </source>
</evidence>
<keyword evidence="2" id="KW-0472">Membrane</keyword>
<feature type="transmembrane region" description="Helical" evidence="2">
    <location>
        <begin position="53"/>
        <end position="76"/>
    </location>
</feature>
<organism evidence="3 4">
    <name type="scientific">Sphingomonas sabuli</name>
    <dbReference type="NCBI Taxonomy" id="2764186"/>
    <lineage>
        <taxon>Bacteria</taxon>
        <taxon>Pseudomonadati</taxon>
        <taxon>Pseudomonadota</taxon>
        <taxon>Alphaproteobacteria</taxon>
        <taxon>Sphingomonadales</taxon>
        <taxon>Sphingomonadaceae</taxon>
        <taxon>Sphingomonas</taxon>
    </lineage>
</organism>
<reference evidence="3 4" key="1">
    <citation type="submission" date="2020-08" db="EMBL/GenBank/DDBJ databases">
        <title>Sphingomonas sp. sand1-3 16S ribosomal RNA gene Genome sequencing and assembly.</title>
        <authorList>
            <person name="Kang M."/>
        </authorList>
    </citation>
    <scope>NUCLEOTIDE SEQUENCE [LARGE SCALE GENOMIC DNA]</scope>
    <source>
        <strain evidence="4">sand1-3</strain>
    </source>
</reference>
<dbReference type="Proteomes" id="UP000515861">
    <property type="component" value="Chromosome"/>
</dbReference>
<evidence type="ECO:0000313" key="3">
    <source>
        <dbReference type="EMBL" id="QNM83909.1"/>
    </source>
</evidence>
<gene>
    <name evidence="3" type="ORF">H8M03_06265</name>
</gene>
<sequence>MIEKSKSKKTSVPLKPPAAAPGSRIRRDPILTAEAEREARYAWWRSEEMEVPLAVAGIVAFALAINIVILAVGAYWN</sequence>
<evidence type="ECO:0000256" key="1">
    <source>
        <dbReference type="SAM" id="MobiDB-lite"/>
    </source>
</evidence>
<dbReference type="EMBL" id="CP060697">
    <property type="protein sequence ID" value="QNM83909.1"/>
    <property type="molecule type" value="Genomic_DNA"/>
</dbReference>